<keyword evidence="4" id="KW-1185">Reference proteome</keyword>
<feature type="signal peptide" evidence="2">
    <location>
        <begin position="1"/>
        <end position="30"/>
    </location>
</feature>
<evidence type="ECO:0000256" key="1">
    <source>
        <dbReference type="SAM" id="MobiDB-lite"/>
    </source>
</evidence>
<comment type="caution">
    <text evidence="3">The sequence shown here is derived from an EMBL/GenBank/DDBJ whole genome shotgun (WGS) entry which is preliminary data.</text>
</comment>
<feature type="compositionally biased region" description="Basic and acidic residues" evidence="1">
    <location>
        <begin position="97"/>
        <end position="110"/>
    </location>
</feature>
<gene>
    <name evidence="3" type="ORF">GCM10009802_65550</name>
</gene>
<protein>
    <submittedName>
        <fullName evidence="3">DUF5719 family protein</fullName>
    </submittedName>
</protein>
<name>A0ABP4KZW0_9ACTN</name>
<feature type="compositionally biased region" description="Polar residues" evidence="1">
    <location>
        <begin position="436"/>
        <end position="451"/>
    </location>
</feature>
<dbReference type="InterPro" id="IPR043777">
    <property type="entry name" value="DUF5719"/>
</dbReference>
<accession>A0ABP4KZW0</accession>
<evidence type="ECO:0000313" key="3">
    <source>
        <dbReference type="EMBL" id="GAA1511549.1"/>
    </source>
</evidence>
<feature type="region of interest" description="Disordered" evidence="1">
    <location>
        <begin position="54"/>
        <end position="121"/>
    </location>
</feature>
<dbReference type="Proteomes" id="UP001500443">
    <property type="component" value="Unassembled WGS sequence"/>
</dbReference>
<dbReference type="EMBL" id="BAAAPF010000486">
    <property type="protein sequence ID" value="GAA1511549.1"/>
    <property type="molecule type" value="Genomic_DNA"/>
</dbReference>
<organism evidence="3 4">
    <name type="scientific">Streptomyces synnematoformans</name>
    <dbReference type="NCBI Taxonomy" id="415721"/>
    <lineage>
        <taxon>Bacteria</taxon>
        <taxon>Bacillati</taxon>
        <taxon>Actinomycetota</taxon>
        <taxon>Actinomycetes</taxon>
        <taxon>Kitasatosporales</taxon>
        <taxon>Streptomycetaceae</taxon>
        <taxon>Streptomyces</taxon>
    </lineage>
</organism>
<dbReference type="Pfam" id="PF18986">
    <property type="entry name" value="DUF5719"/>
    <property type="match status" value="1"/>
</dbReference>
<evidence type="ECO:0000256" key="2">
    <source>
        <dbReference type="SAM" id="SignalP"/>
    </source>
</evidence>
<keyword evidence="2" id="KW-0732">Signal</keyword>
<dbReference type="RefSeq" id="WP_344295605.1">
    <property type="nucleotide sequence ID" value="NZ_BAAAPF010000486.1"/>
</dbReference>
<evidence type="ECO:0000313" key="4">
    <source>
        <dbReference type="Proteomes" id="UP001500443"/>
    </source>
</evidence>
<feature type="chain" id="PRO_5045437335" evidence="2">
    <location>
        <begin position="31"/>
        <end position="508"/>
    </location>
</feature>
<sequence length="508" mass="52002">MKTGPLSLIAAAAALAVTAGVATLTVPDDAADGAGPATAADRIAVERTTLLCPRPADTELGETTYTSFTPAGEDGEGTAELLPAATESEAADEGEQQDDKKDKKDKKGDAPDPVAPLKRAGTPVAATTDEAGAPALVGTAEGAFAPGWSVQQTTLVTAGDGRGLAGARCTAPDSEFWFAGASTIDERRDYVQLTNPDDKAAVVDLELFDKDGPVDSETGDGIQVPARSSVSVLLSTISEEPSINLALHVAARSGRVGAAVHAADEQLGGDWLQPVSEPAPSAVLPGIPGDATSVQLVVHVPGEDDADLAVRLAGPNGSITPAGYESVHAKSGMTTSIDMQKLTKGETGSLILEPEDGSTAPVVAALRVTRGEDSEQEMAFVPAAAPVEERTTASGNRPKDARLSLAAPGKAVEVRVTASPGSEDGEPAEETHTVKPGTTLTVKPPKTSGTKGTFALTVERLSGGPLYASRTLRQEEGGIPMFTIQTLPDDRGMVEVPDAEQDLDVLVD</sequence>
<reference evidence="4" key="1">
    <citation type="journal article" date="2019" name="Int. J. Syst. Evol. Microbiol.">
        <title>The Global Catalogue of Microorganisms (GCM) 10K type strain sequencing project: providing services to taxonomists for standard genome sequencing and annotation.</title>
        <authorList>
            <consortium name="The Broad Institute Genomics Platform"/>
            <consortium name="The Broad Institute Genome Sequencing Center for Infectious Disease"/>
            <person name="Wu L."/>
            <person name="Ma J."/>
        </authorList>
    </citation>
    <scope>NUCLEOTIDE SEQUENCE [LARGE SCALE GENOMIC DNA]</scope>
    <source>
        <strain evidence="4">JCM 15481</strain>
    </source>
</reference>
<feature type="region of interest" description="Disordered" evidence="1">
    <location>
        <begin position="418"/>
        <end position="451"/>
    </location>
</feature>
<proteinExistence type="predicted"/>